<name>A0AAE0RMJ6_9BIVA</name>
<feature type="disulfide bond" evidence="5">
    <location>
        <begin position="41"/>
        <end position="153"/>
    </location>
</feature>
<dbReference type="InterPro" id="IPR008993">
    <property type="entry name" value="TIMP-like_OB-fold"/>
</dbReference>
<keyword evidence="6" id="KW-0732">Signal</keyword>
<proteinExistence type="predicted"/>
<dbReference type="GO" id="GO:0031012">
    <property type="term" value="C:extracellular matrix"/>
    <property type="evidence" value="ECO:0007669"/>
    <property type="project" value="TreeGrafter"/>
</dbReference>
<reference evidence="8" key="3">
    <citation type="submission" date="2023-05" db="EMBL/GenBank/DDBJ databases">
        <authorList>
            <person name="Smith C.H."/>
        </authorList>
    </citation>
    <scope>NUCLEOTIDE SEQUENCE</scope>
    <source>
        <strain evidence="8">CHS0354</strain>
        <tissue evidence="8">Mantle</tissue>
    </source>
</reference>
<evidence type="ECO:0000256" key="5">
    <source>
        <dbReference type="PIRSR" id="PIRSR601820-3"/>
    </source>
</evidence>
<dbReference type="PANTHER" id="PTHR11844">
    <property type="entry name" value="METALLOPROTEASE INHIBITOR"/>
    <property type="match status" value="1"/>
</dbReference>
<organism evidence="8 9">
    <name type="scientific">Potamilus streckersoni</name>
    <dbReference type="NCBI Taxonomy" id="2493646"/>
    <lineage>
        <taxon>Eukaryota</taxon>
        <taxon>Metazoa</taxon>
        <taxon>Spiralia</taxon>
        <taxon>Lophotrochozoa</taxon>
        <taxon>Mollusca</taxon>
        <taxon>Bivalvia</taxon>
        <taxon>Autobranchia</taxon>
        <taxon>Heteroconchia</taxon>
        <taxon>Palaeoheterodonta</taxon>
        <taxon>Unionida</taxon>
        <taxon>Unionoidea</taxon>
        <taxon>Unionidae</taxon>
        <taxon>Ambleminae</taxon>
        <taxon>Lampsilini</taxon>
        <taxon>Potamilus</taxon>
    </lineage>
</organism>
<evidence type="ECO:0000256" key="1">
    <source>
        <dbReference type="ARBA" id="ARBA00004613"/>
    </source>
</evidence>
<dbReference type="PROSITE" id="PS50189">
    <property type="entry name" value="NTR"/>
    <property type="match status" value="1"/>
</dbReference>
<evidence type="ECO:0000256" key="2">
    <source>
        <dbReference type="ARBA" id="ARBA00022525"/>
    </source>
</evidence>
<dbReference type="InterPro" id="IPR001820">
    <property type="entry name" value="TIMP"/>
</dbReference>
<dbReference type="Gene3D" id="2.40.50.120">
    <property type="match status" value="1"/>
</dbReference>
<keyword evidence="3 5" id="KW-1015">Disulfide bond</keyword>
<protein>
    <recommendedName>
        <fullName evidence="7">NTR domain-containing protein</fullName>
    </recommendedName>
</protein>
<dbReference type="GO" id="GO:0005615">
    <property type="term" value="C:extracellular space"/>
    <property type="evidence" value="ECO:0007669"/>
    <property type="project" value="TreeGrafter"/>
</dbReference>
<dbReference type="GO" id="GO:0002020">
    <property type="term" value="F:protease binding"/>
    <property type="evidence" value="ECO:0007669"/>
    <property type="project" value="TreeGrafter"/>
</dbReference>
<evidence type="ECO:0000259" key="7">
    <source>
        <dbReference type="PROSITE" id="PS50189"/>
    </source>
</evidence>
<reference evidence="8" key="2">
    <citation type="journal article" date="2021" name="Genome Biol. Evol.">
        <title>Developing a high-quality reference genome for a parasitic bivalve with doubly uniparental inheritance (Bivalvia: Unionida).</title>
        <authorList>
            <person name="Smith C.H."/>
        </authorList>
    </citation>
    <scope>NUCLEOTIDE SEQUENCE</scope>
    <source>
        <strain evidence="8">CHS0354</strain>
        <tissue evidence="8">Mantle</tissue>
    </source>
</reference>
<feature type="binding site" evidence="4">
    <location>
        <position position="28"/>
    </location>
    <ligand>
        <name>Zn(2+)</name>
        <dbReference type="ChEBI" id="CHEBI:29105"/>
        <note>ligand shared with metalloproteinase partner</note>
    </ligand>
</feature>
<gene>
    <name evidence="8" type="ORF">CHS0354_016314</name>
</gene>
<keyword evidence="9" id="KW-1185">Reference proteome</keyword>
<feature type="disulfide bond" evidence="5">
    <location>
        <begin position="30"/>
        <end position="128"/>
    </location>
</feature>
<dbReference type="Pfam" id="PF00965">
    <property type="entry name" value="TIMP"/>
    <property type="match status" value="1"/>
</dbReference>
<feature type="domain" description="NTR" evidence="7">
    <location>
        <begin position="28"/>
        <end position="153"/>
    </location>
</feature>
<dbReference type="GO" id="GO:0046872">
    <property type="term" value="F:metal ion binding"/>
    <property type="evidence" value="ECO:0007669"/>
    <property type="project" value="UniProtKB-KW"/>
</dbReference>
<dbReference type="InterPro" id="IPR001134">
    <property type="entry name" value="Netrin_domain"/>
</dbReference>
<dbReference type="AlphaFoldDB" id="A0AAE0RMJ6"/>
<comment type="caution">
    <text evidence="8">The sequence shown here is derived from an EMBL/GenBank/DDBJ whole genome shotgun (WGS) entry which is preliminary data.</text>
</comment>
<evidence type="ECO:0000256" key="4">
    <source>
        <dbReference type="PIRSR" id="PIRSR601820-1"/>
    </source>
</evidence>
<evidence type="ECO:0000313" key="9">
    <source>
        <dbReference type="Proteomes" id="UP001195483"/>
    </source>
</evidence>
<keyword evidence="2" id="KW-0964">Secreted</keyword>
<evidence type="ECO:0000256" key="6">
    <source>
        <dbReference type="SAM" id="SignalP"/>
    </source>
</evidence>
<keyword evidence="4" id="KW-0862">Zinc</keyword>
<keyword evidence="4" id="KW-0479">Metal-binding</keyword>
<comment type="subcellular location">
    <subcellularLocation>
        <location evidence="1">Secreted</location>
    </subcellularLocation>
</comment>
<evidence type="ECO:0000256" key="3">
    <source>
        <dbReference type="ARBA" id="ARBA00023157"/>
    </source>
</evidence>
<dbReference type="SUPFAM" id="SSF50242">
    <property type="entry name" value="TIMP-like"/>
    <property type="match status" value="1"/>
</dbReference>
<feature type="non-terminal residue" evidence="8">
    <location>
        <position position="157"/>
    </location>
</feature>
<dbReference type="PANTHER" id="PTHR11844:SF33">
    <property type="entry name" value="TISSUE INHIBITOR OF METALLOPROTEINASE"/>
    <property type="match status" value="1"/>
</dbReference>
<accession>A0AAE0RMJ6</accession>
<feature type="chain" id="PRO_5041968097" description="NTR domain-containing protein" evidence="6">
    <location>
        <begin position="28"/>
        <end position="157"/>
    </location>
</feature>
<feature type="disulfide bond" evidence="5">
    <location>
        <begin position="28"/>
        <end position="98"/>
    </location>
</feature>
<feature type="signal peptide" evidence="6">
    <location>
        <begin position="1"/>
        <end position="27"/>
    </location>
</feature>
<dbReference type="EMBL" id="JAEAOA010001007">
    <property type="protein sequence ID" value="KAK3576154.1"/>
    <property type="molecule type" value="Genomic_DNA"/>
</dbReference>
<sequence length="157" mass="17467">IKSQRMRCVGVVLVLSLFCVIVQDVGACFCNGSKNNRDKYCQASFGLKAYVKNETNSSRKGERVYWITTGVKRYPTLKGNFTNVDLTKVYTAFSGALCGVTLEPGKAYLLTGFFKHVISGKVLRINLCGWTQKWKTLSQNDTCFVTSGYLTECSQKG</sequence>
<dbReference type="GO" id="GO:0008191">
    <property type="term" value="F:metalloendopeptidase inhibitor activity"/>
    <property type="evidence" value="ECO:0007669"/>
    <property type="project" value="InterPro"/>
</dbReference>
<evidence type="ECO:0000313" key="8">
    <source>
        <dbReference type="EMBL" id="KAK3576154.1"/>
    </source>
</evidence>
<dbReference type="GO" id="GO:0051045">
    <property type="term" value="P:negative regulation of membrane protein ectodomain proteolysis"/>
    <property type="evidence" value="ECO:0007669"/>
    <property type="project" value="TreeGrafter"/>
</dbReference>
<dbReference type="Proteomes" id="UP001195483">
    <property type="component" value="Unassembled WGS sequence"/>
</dbReference>
<reference evidence="8" key="1">
    <citation type="journal article" date="2021" name="Genome Biol. Evol.">
        <title>A High-Quality Reference Genome for a Parasitic Bivalve with Doubly Uniparental Inheritance (Bivalvia: Unionida).</title>
        <authorList>
            <person name="Smith C.H."/>
        </authorList>
    </citation>
    <scope>NUCLEOTIDE SEQUENCE</scope>
    <source>
        <strain evidence="8">CHS0354</strain>
    </source>
</reference>